<reference evidence="4" key="1">
    <citation type="submission" date="2021-01" db="EMBL/GenBank/DDBJ databases">
        <authorList>
            <person name="Corre E."/>
            <person name="Pelletier E."/>
            <person name="Niang G."/>
            <person name="Scheremetjew M."/>
            <person name="Finn R."/>
            <person name="Kale V."/>
            <person name="Holt S."/>
            <person name="Cochrane G."/>
            <person name="Meng A."/>
            <person name="Brown T."/>
            <person name="Cohen L."/>
        </authorList>
    </citation>
    <scope>NUCLEOTIDE SEQUENCE</scope>
    <source>
        <strain evidence="4">10249 10 AB</strain>
    </source>
</reference>
<organism evidence="4">
    <name type="scientific">Pseudo-nitzschia australis</name>
    <dbReference type="NCBI Taxonomy" id="44445"/>
    <lineage>
        <taxon>Eukaryota</taxon>
        <taxon>Sar</taxon>
        <taxon>Stramenopiles</taxon>
        <taxon>Ochrophyta</taxon>
        <taxon>Bacillariophyta</taxon>
        <taxon>Bacillariophyceae</taxon>
        <taxon>Bacillariophycidae</taxon>
        <taxon>Bacillariales</taxon>
        <taxon>Bacillariaceae</taxon>
        <taxon>Pseudo-nitzschia</taxon>
    </lineage>
</organism>
<dbReference type="PANTHER" id="PTHR15350">
    <property type="entry name" value="COP9 SIGNALOSOME COMPLEX SUBUNIT 7/DENDRITIC CELL PROTEIN GA17"/>
    <property type="match status" value="1"/>
</dbReference>
<proteinExistence type="predicted"/>
<keyword evidence="2" id="KW-0175">Coiled coil</keyword>
<dbReference type="PANTHER" id="PTHR15350:SF5">
    <property type="entry name" value="COP9 SIGNALOSOME COMPLEX SUBUNIT 7"/>
    <property type="match status" value="1"/>
</dbReference>
<feature type="region of interest" description="Disordered" evidence="3">
    <location>
        <begin position="266"/>
        <end position="330"/>
    </location>
</feature>
<dbReference type="InterPro" id="IPR045237">
    <property type="entry name" value="COPS7/eIF3m"/>
</dbReference>
<evidence type="ECO:0008006" key="5">
    <source>
        <dbReference type="Google" id="ProtNLM"/>
    </source>
</evidence>
<name>A0A7S4EIN8_9STRA</name>
<dbReference type="AlphaFoldDB" id="A0A7S4EIN8"/>
<evidence type="ECO:0000256" key="3">
    <source>
        <dbReference type="SAM" id="MobiDB-lite"/>
    </source>
</evidence>
<keyword evidence="1" id="KW-0736">Signalosome</keyword>
<gene>
    <name evidence="4" type="ORF">PAUS00366_LOCUS7847</name>
</gene>
<feature type="compositionally biased region" description="Gly residues" evidence="3">
    <location>
        <begin position="290"/>
        <end position="302"/>
    </location>
</feature>
<evidence type="ECO:0000256" key="1">
    <source>
        <dbReference type="ARBA" id="ARBA00022790"/>
    </source>
</evidence>
<sequence>MSAAKSETDATTGLLDTDAAMRPFLDILKDGSSSNMNLSTVRSLALKTFAHPQIICGFDEFKSSCSPLLLPQAKNSPNYSDGGPHSSLFNTLDLFSFGNLKDYNTHKKADSEYYLPLSEQALGKLSQLTVLSCIQEACLNGNTSISYDSLTKPLGLTENIRGVEDVLIRCLYANILKGKLCQKTRSFGWQGECLPVVSSRDVPSTQISNLISALQGLEQRLEQSQDDVTNAQEQVTQCLEETAQYWKSIHSQEKALLDEFLSKGGNSKGGMGGGERPSSLASRLFDGGRQVSGGFMGHGSTGGSDAAKGRRSSKRSRGGPAGKDAPGYRM</sequence>
<evidence type="ECO:0000256" key="2">
    <source>
        <dbReference type="SAM" id="Coils"/>
    </source>
</evidence>
<accession>A0A7S4EIN8</accession>
<dbReference type="GO" id="GO:0008180">
    <property type="term" value="C:COP9 signalosome"/>
    <property type="evidence" value="ECO:0007669"/>
    <property type="project" value="UniProtKB-KW"/>
</dbReference>
<dbReference type="EMBL" id="HBIX01010378">
    <property type="protein sequence ID" value="CAE0715095.1"/>
    <property type="molecule type" value="Transcribed_RNA"/>
</dbReference>
<feature type="compositionally biased region" description="Gly residues" evidence="3">
    <location>
        <begin position="266"/>
        <end position="275"/>
    </location>
</feature>
<protein>
    <recommendedName>
        <fullName evidence="5">PCI domain-containing protein</fullName>
    </recommendedName>
</protein>
<feature type="coiled-coil region" evidence="2">
    <location>
        <begin position="207"/>
        <end position="241"/>
    </location>
</feature>
<evidence type="ECO:0000313" key="4">
    <source>
        <dbReference type="EMBL" id="CAE0715095.1"/>
    </source>
</evidence>